<keyword evidence="2" id="KW-0285">Flavoprotein</keyword>
<sequence>MDKILIVNAATKFESAGAQLNGLLVNWDQTYFQQRGYEVQLVNVNDPHDFDEEVAKFIWADLIIYHTPVWWFMLPFPFKEYLDKMLSAGYNKGMYTGDGRSRSHLNPKLGYGTGGQLQGRKYLLTTTWNAPEEAFLVEGELFYPHDVDGGVMCGFHAMNKFIGLAPVESFHLFDVMKSPDIIAYEQSYLAHLNKVVLELAV</sequence>
<evidence type="ECO:0000313" key="7">
    <source>
        <dbReference type="Proteomes" id="UP000177506"/>
    </source>
</evidence>
<dbReference type="EMBL" id="MDZA01000436">
    <property type="protein sequence ID" value="OGX82164.1"/>
    <property type="molecule type" value="Genomic_DNA"/>
</dbReference>
<gene>
    <name evidence="6" type="ORF">BEN49_14465</name>
</gene>
<organism evidence="6 7">
    <name type="scientific">Hymenobacter coccineus</name>
    <dbReference type="NCBI Taxonomy" id="1908235"/>
    <lineage>
        <taxon>Bacteria</taxon>
        <taxon>Pseudomonadati</taxon>
        <taxon>Bacteroidota</taxon>
        <taxon>Cytophagia</taxon>
        <taxon>Cytophagales</taxon>
        <taxon>Hymenobacteraceae</taxon>
        <taxon>Hymenobacter</taxon>
    </lineage>
</organism>
<feature type="domain" description="Flavodoxin-like fold" evidence="5">
    <location>
        <begin position="3"/>
        <end position="184"/>
    </location>
</feature>
<dbReference type="SUPFAM" id="SSF52218">
    <property type="entry name" value="Flavoproteins"/>
    <property type="match status" value="1"/>
</dbReference>
<evidence type="ECO:0000256" key="2">
    <source>
        <dbReference type="ARBA" id="ARBA00022630"/>
    </source>
</evidence>
<comment type="similarity">
    <text evidence="4">Belongs to the oxidoreductase MdaB family.</text>
</comment>
<keyword evidence="3" id="KW-0274">FAD</keyword>
<protein>
    <submittedName>
        <fullName evidence="6">NADPH quinone reductase MdaB</fullName>
    </submittedName>
</protein>
<dbReference type="AlphaFoldDB" id="A0A1G1SU44"/>
<dbReference type="PANTHER" id="PTHR46305">
    <property type="match status" value="1"/>
</dbReference>
<dbReference type="OrthoDB" id="652200at2"/>
<dbReference type="Pfam" id="PF02525">
    <property type="entry name" value="Flavodoxin_2"/>
    <property type="match status" value="1"/>
</dbReference>
<dbReference type="PANTHER" id="PTHR46305:SF3">
    <property type="entry name" value="NADPH:QUINONE OXIDOREDUCTASE MDAB"/>
    <property type="match status" value="1"/>
</dbReference>
<dbReference type="InterPro" id="IPR029039">
    <property type="entry name" value="Flavoprotein-like_sf"/>
</dbReference>
<proteinExistence type="inferred from homology"/>
<evidence type="ECO:0000256" key="1">
    <source>
        <dbReference type="ARBA" id="ARBA00001974"/>
    </source>
</evidence>
<keyword evidence="7" id="KW-1185">Reference proteome</keyword>
<evidence type="ECO:0000259" key="5">
    <source>
        <dbReference type="Pfam" id="PF02525"/>
    </source>
</evidence>
<dbReference type="InterPro" id="IPR003680">
    <property type="entry name" value="Flavodoxin_fold"/>
</dbReference>
<name>A0A1G1SU44_9BACT</name>
<reference evidence="6 7" key="1">
    <citation type="submission" date="2016-08" db="EMBL/GenBank/DDBJ databases">
        <title>Hymenobacter coccineus sp. nov., Hymenobacter lapidarius sp. nov. and Hymenobacter glacialis sp. nov., isolated from Antarctic soil.</title>
        <authorList>
            <person name="Sedlacek I."/>
            <person name="Kralova S."/>
            <person name="Kyrova K."/>
            <person name="Maslanova I."/>
            <person name="Stankova E."/>
            <person name="Vrbovska V."/>
            <person name="Nemec M."/>
            <person name="Bartak M."/>
            <person name="Svec P."/>
            <person name="Busse H.-J."/>
            <person name="Pantucek R."/>
        </authorList>
    </citation>
    <scope>NUCLEOTIDE SEQUENCE [LARGE SCALE GENOMIC DNA]</scope>
    <source>
        <strain evidence="6 7">CCM 8649</strain>
    </source>
</reference>
<evidence type="ECO:0000313" key="6">
    <source>
        <dbReference type="EMBL" id="OGX82164.1"/>
    </source>
</evidence>
<comment type="cofactor">
    <cofactor evidence="1">
        <name>FAD</name>
        <dbReference type="ChEBI" id="CHEBI:57692"/>
    </cofactor>
</comment>
<evidence type="ECO:0000256" key="4">
    <source>
        <dbReference type="ARBA" id="ARBA00037981"/>
    </source>
</evidence>
<comment type="caution">
    <text evidence="6">The sequence shown here is derived from an EMBL/GenBank/DDBJ whole genome shotgun (WGS) entry which is preliminary data.</text>
</comment>
<dbReference type="RefSeq" id="WP_070746794.1">
    <property type="nucleotide sequence ID" value="NZ_MDZA01000436.1"/>
</dbReference>
<dbReference type="Proteomes" id="UP000177506">
    <property type="component" value="Unassembled WGS sequence"/>
</dbReference>
<dbReference type="Gene3D" id="3.40.50.360">
    <property type="match status" value="1"/>
</dbReference>
<dbReference type="InterPro" id="IPR052397">
    <property type="entry name" value="NADPH-QR_MdaB"/>
</dbReference>
<accession>A0A1G1SU44</accession>
<evidence type="ECO:0000256" key="3">
    <source>
        <dbReference type="ARBA" id="ARBA00022827"/>
    </source>
</evidence>